<feature type="domain" description="Alpha/beta hydrolase fold-3" evidence="2">
    <location>
        <begin position="80"/>
        <end position="285"/>
    </location>
</feature>
<keyword evidence="4" id="KW-1185">Reference proteome</keyword>
<evidence type="ECO:0000313" key="3">
    <source>
        <dbReference type="EMBL" id="PVI00664.1"/>
    </source>
</evidence>
<dbReference type="InterPro" id="IPR050300">
    <property type="entry name" value="GDXG_lipolytic_enzyme"/>
</dbReference>
<evidence type="ECO:0000256" key="1">
    <source>
        <dbReference type="ARBA" id="ARBA00022801"/>
    </source>
</evidence>
<protein>
    <submittedName>
        <fullName evidence="3">Alpha/beta-hydrolase</fullName>
    </submittedName>
</protein>
<dbReference type="EMBL" id="KZ805370">
    <property type="protein sequence ID" value="PVI00664.1"/>
    <property type="molecule type" value="Genomic_DNA"/>
</dbReference>
<dbReference type="GO" id="GO:0016787">
    <property type="term" value="F:hydrolase activity"/>
    <property type="evidence" value="ECO:0007669"/>
    <property type="project" value="UniProtKB-KW"/>
</dbReference>
<dbReference type="SUPFAM" id="SSF53474">
    <property type="entry name" value="alpha/beta-Hydrolases"/>
    <property type="match status" value="1"/>
</dbReference>
<dbReference type="InterPro" id="IPR029058">
    <property type="entry name" value="AB_hydrolase_fold"/>
</dbReference>
<dbReference type="OrthoDB" id="433474at2759"/>
<dbReference type="PANTHER" id="PTHR48081:SF8">
    <property type="entry name" value="ALPHA_BETA HYDROLASE FOLD-3 DOMAIN-CONTAINING PROTEIN-RELATED"/>
    <property type="match status" value="1"/>
</dbReference>
<keyword evidence="1 3" id="KW-0378">Hydrolase</keyword>
<evidence type="ECO:0000313" key="4">
    <source>
        <dbReference type="Proteomes" id="UP000244855"/>
    </source>
</evidence>
<reference evidence="3 4" key="1">
    <citation type="journal article" date="2018" name="Sci. Rep.">
        <title>Comparative genomics provides insights into the lifestyle and reveals functional heterogeneity of dark septate endophytic fungi.</title>
        <authorList>
            <person name="Knapp D.G."/>
            <person name="Nemeth J.B."/>
            <person name="Barry K."/>
            <person name="Hainaut M."/>
            <person name="Henrissat B."/>
            <person name="Johnson J."/>
            <person name="Kuo A."/>
            <person name="Lim J.H.P."/>
            <person name="Lipzen A."/>
            <person name="Nolan M."/>
            <person name="Ohm R.A."/>
            <person name="Tamas L."/>
            <person name="Grigoriev I.V."/>
            <person name="Spatafora J.W."/>
            <person name="Nagy L.G."/>
            <person name="Kovacs G.M."/>
        </authorList>
    </citation>
    <scope>NUCLEOTIDE SEQUENCE [LARGE SCALE GENOMIC DNA]</scope>
    <source>
        <strain evidence="3 4">DSE2036</strain>
    </source>
</reference>
<gene>
    <name evidence="3" type="ORF">DM02DRAFT_488959</name>
</gene>
<dbReference type="InterPro" id="IPR013094">
    <property type="entry name" value="AB_hydrolase_3"/>
</dbReference>
<accession>A0A2V1DTS6</accession>
<feature type="non-terminal residue" evidence="3">
    <location>
        <position position="291"/>
    </location>
</feature>
<dbReference type="AlphaFoldDB" id="A0A2V1DTS6"/>
<name>A0A2V1DTS6_9PLEO</name>
<feature type="non-terminal residue" evidence="3">
    <location>
        <position position="1"/>
    </location>
</feature>
<dbReference type="PANTHER" id="PTHR48081">
    <property type="entry name" value="AB HYDROLASE SUPERFAMILY PROTEIN C4A8.06C"/>
    <property type="match status" value="1"/>
</dbReference>
<dbReference type="Gene3D" id="3.40.50.1820">
    <property type="entry name" value="alpha/beta hydrolase"/>
    <property type="match status" value="1"/>
</dbReference>
<evidence type="ECO:0000259" key="2">
    <source>
        <dbReference type="Pfam" id="PF07859"/>
    </source>
</evidence>
<dbReference type="Proteomes" id="UP000244855">
    <property type="component" value="Unassembled WGS sequence"/>
</dbReference>
<dbReference type="STRING" id="97972.A0A2V1DTS6"/>
<organism evidence="3 4">
    <name type="scientific">Periconia macrospinosa</name>
    <dbReference type="NCBI Taxonomy" id="97972"/>
    <lineage>
        <taxon>Eukaryota</taxon>
        <taxon>Fungi</taxon>
        <taxon>Dikarya</taxon>
        <taxon>Ascomycota</taxon>
        <taxon>Pezizomycotina</taxon>
        <taxon>Dothideomycetes</taxon>
        <taxon>Pleosporomycetidae</taxon>
        <taxon>Pleosporales</taxon>
        <taxon>Massarineae</taxon>
        <taxon>Periconiaceae</taxon>
        <taxon>Periconia</taxon>
    </lineage>
</organism>
<dbReference type="Pfam" id="PF07859">
    <property type="entry name" value="Abhydrolase_3"/>
    <property type="match status" value="1"/>
</dbReference>
<proteinExistence type="predicted"/>
<sequence length="291" mass="30915">PPFGPGYRLGDGYPAAPKDLNIDGVRKELNATTLDGVLAANGDVIHSEHLAPGIAELSSAAVPVSIFSTKTSTSKTRGVVIFVHGGGQVSGNRFFAVPLHYVTDDSVVAAVEYRLAPEHRAPAGAYDCYAAAVHLSEHAAELGIDPAKMVFLGMSGGCAPAAAACLLARQMKRPQPEIRAVVLSIPMLDDREHYTSWKQFESQTIWPGRHNRAAWEAVLGPGDRTNVTDTQVPARAETLAGLPDVFIDVGECEVFRDSAIAFAAKTLADGGSCELHVWPGMYHGAYGLEPD</sequence>